<dbReference type="CDD" id="cd11056">
    <property type="entry name" value="CYP6-like"/>
    <property type="match status" value="1"/>
</dbReference>
<dbReference type="Pfam" id="PF00067">
    <property type="entry name" value="p450"/>
    <property type="match status" value="2"/>
</dbReference>
<evidence type="ECO:0000256" key="8">
    <source>
        <dbReference type="ARBA" id="ARBA00022848"/>
    </source>
</evidence>
<accession>A0AAD9RUP6</accession>
<dbReference type="GO" id="GO:0005789">
    <property type="term" value="C:endoplasmic reticulum membrane"/>
    <property type="evidence" value="ECO:0007669"/>
    <property type="project" value="UniProtKB-SubCell"/>
</dbReference>
<evidence type="ECO:0000256" key="10">
    <source>
        <dbReference type="ARBA" id="ARBA00023004"/>
    </source>
</evidence>
<reference evidence="15" key="2">
    <citation type="journal article" date="2023" name="Commun. Biol.">
        <title>Intrasexual cuticular hydrocarbon dimorphism in a wasp sheds light on hydrocarbon biosynthesis genes in Hymenoptera.</title>
        <authorList>
            <person name="Moris V.C."/>
            <person name="Podsiadlowski L."/>
            <person name="Martin S."/>
            <person name="Oeyen J.P."/>
            <person name="Donath A."/>
            <person name="Petersen M."/>
            <person name="Wilbrandt J."/>
            <person name="Misof B."/>
            <person name="Liedtke D."/>
            <person name="Thamm M."/>
            <person name="Scheiner R."/>
            <person name="Schmitt T."/>
            <person name="Niehuis O."/>
        </authorList>
    </citation>
    <scope>NUCLEOTIDE SEQUENCE</scope>
    <source>
        <strain evidence="15">GBR_01_08_01A</strain>
    </source>
</reference>
<evidence type="ECO:0000256" key="12">
    <source>
        <dbReference type="ARBA" id="ARBA00023136"/>
    </source>
</evidence>
<evidence type="ECO:0000256" key="1">
    <source>
        <dbReference type="ARBA" id="ARBA00001971"/>
    </source>
</evidence>
<keyword evidence="7" id="KW-0256">Endoplasmic reticulum</keyword>
<dbReference type="InterPro" id="IPR036396">
    <property type="entry name" value="Cyt_P450_sf"/>
</dbReference>
<dbReference type="PANTHER" id="PTHR24292:SF54">
    <property type="entry name" value="CYP9F3-RELATED"/>
    <property type="match status" value="1"/>
</dbReference>
<dbReference type="InterPro" id="IPR002401">
    <property type="entry name" value="Cyt_P450_E_grp-I"/>
</dbReference>
<dbReference type="InterPro" id="IPR017972">
    <property type="entry name" value="Cyt_P450_CS"/>
</dbReference>
<comment type="similarity">
    <text evidence="4 14">Belongs to the cytochrome P450 family.</text>
</comment>
<evidence type="ECO:0000313" key="15">
    <source>
        <dbReference type="EMBL" id="KAK2585576.1"/>
    </source>
</evidence>
<dbReference type="InterPro" id="IPR050476">
    <property type="entry name" value="Insect_CytP450_Detox"/>
</dbReference>
<dbReference type="SUPFAM" id="SSF48264">
    <property type="entry name" value="Cytochrome P450"/>
    <property type="match status" value="1"/>
</dbReference>
<feature type="binding site" description="axial binding residue" evidence="13">
    <location>
        <position position="397"/>
    </location>
    <ligand>
        <name>heme</name>
        <dbReference type="ChEBI" id="CHEBI:30413"/>
    </ligand>
    <ligandPart>
        <name>Fe</name>
        <dbReference type="ChEBI" id="CHEBI:18248"/>
    </ligandPart>
</feature>
<dbReference type="PRINTS" id="PR00463">
    <property type="entry name" value="EP450I"/>
</dbReference>
<dbReference type="Proteomes" id="UP001258017">
    <property type="component" value="Unassembled WGS sequence"/>
</dbReference>
<dbReference type="GO" id="GO:0005506">
    <property type="term" value="F:iron ion binding"/>
    <property type="evidence" value="ECO:0007669"/>
    <property type="project" value="InterPro"/>
</dbReference>
<comment type="subcellular location">
    <subcellularLocation>
        <location evidence="3">Endoplasmic reticulum membrane</location>
        <topology evidence="3">Peripheral membrane protein</topology>
    </subcellularLocation>
    <subcellularLocation>
        <location evidence="2">Microsome membrane</location>
        <topology evidence="2">Peripheral membrane protein</topology>
    </subcellularLocation>
</comment>
<dbReference type="InterPro" id="IPR001128">
    <property type="entry name" value="Cyt_P450"/>
</dbReference>
<evidence type="ECO:0000256" key="9">
    <source>
        <dbReference type="ARBA" id="ARBA00023002"/>
    </source>
</evidence>
<dbReference type="EMBL" id="JAIFRP010000021">
    <property type="protein sequence ID" value="KAK2585576.1"/>
    <property type="molecule type" value="Genomic_DNA"/>
</dbReference>
<keyword evidence="9 14" id="KW-0560">Oxidoreductase</keyword>
<dbReference type="PROSITE" id="PS00086">
    <property type="entry name" value="CYTOCHROME_P450"/>
    <property type="match status" value="1"/>
</dbReference>
<keyword evidence="16" id="KW-1185">Reference proteome</keyword>
<comment type="cofactor">
    <cofactor evidence="1 13">
        <name>heme</name>
        <dbReference type="ChEBI" id="CHEBI:30413"/>
    </cofactor>
</comment>
<evidence type="ECO:0000256" key="14">
    <source>
        <dbReference type="RuleBase" id="RU000461"/>
    </source>
</evidence>
<keyword evidence="12" id="KW-0472">Membrane</keyword>
<dbReference type="GO" id="GO:0004497">
    <property type="term" value="F:monooxygenase activity"/>
    <property type="evidence" value="ECO:0007669"/>
    <property type="project" value="UniProtKB-KW"/>
</dbReference>
<dbReference type="GO" id="GO:0020037">
    <property type="term" value="F:heme binding"/>
    <property type="evidence" value="ECO:0007669"/>
    <property type="project" value="InterPro"/>
</dbReference>
<keyword evidence="6 13" id="KW-0479">Metal-binding</keyword>
<evidence type="ECO:0000256" key="7">
    <source>
        <dbReference type="ARBA" id="ARBA00022824"/>
    </source>
</evidence>
<name>A0AAD9RUP6_9HYME</name>
<gene>
    <name evidence="15" type="ORF">KPH14_010210</name>
</gene>
<proteinExistence type="inferred from homology"/>
<evidence type="ECO:0000256" key="4">
    <source>
        <dbReference type="ARBA" id="ARBA00010617"/>
    </source>
</evidence>
<evidence type="ECO:0000313" key="16">
    <source>
        <dbReference type="Proteomes" id="UP001258017"/>
    </source>
</evidence>
<comment type="caution">
    <text evidence="15">The sequence shown here is derived from an EMBL/GenBank/DDBJ whole genome shotgun (WGS) entry which is preliminary data.</text>
</comment>
<evidence type="ECO:0008006" key="17">
    <source>
        <dbReference type="Google" id="ProtNLM"/>
    </source>
</evidence>
<sequence>MYFKQIIITKGITEVTPAPFFGNFWDCFLLKKSSADFVKDLYKESKGLPYLGFYVFDKPFILIRDPELVKHVLVKDFNVFSDRYASPNVHDRLGYANLFMMKNPGWKVLRSKLTPIFTSGKLKKIFELMTEVGVDLDQHLETLQLEGKGKNMDVKEMCAKFTTDLIATTAFGIRTNSLSNPDAEFRKYGKKVFEYNISRGFEFLSIFFIPGIVKYTGAKFFGKEVSTFLRSVFWQDLGGFKFDGDDLVAQAAVFFTGGFETSSTIMSFALYELALQPDIQKKLRQEILEALEKNNGRATYDMALNLPYLDMVVYETLRMYPPLGFLDRIAGQDYKIPNHDLTIEKGTPVMISMTGMHYDPEYFPNPEKFDPERFTEENKKSRPAYVFFPFGEGPHVCIGLRLGLLQSKLGLIHLLKKHEFSPSEQTSIPMRIDPKGLTTTAVGGIQLNVRKLISEAA</sequence>
<evidence type="ECO:0000256" key="2">
    <source>
        <dbReference type="ARBA" id="ARBA00004174"/>
    </source>
</evidence>
<dbReference type="AlphaFoldDB" id="A0AAD9RUP6"/>
<evidence type="ECO:0000256" key="13">
    <source>
        <dbReference type="PIRSR" id="PIRSR602401-1"/>
    </source>
</evidence>
<organism evidence="15 16">
    <name type="scientific">Odynerus spinipes</name>
    <dbReference type="NCBI Taxonomy" id="1348599"/>
    <lineage>
        <taxon>Eukaryota</taxon>
        <taxon>Metazoa</taxon>
        <taxon>Ecdysozoa</taxon>
        <taxon>Arthropoda</taxon>
        <taxon>Hexapoda</taxon>
        <taxon>Insecta</taxon>
        <taxon>Pterygota</taxon>
        <taxon>Neoptera</taxon>
        <taxon>Endopterygota</taxon>
        <taxon>Hymenoptera</taxon>
        <taxon>Apocrita</taxon>
        <taxon>Aculeata</taxon>
        <taxon>Vespoidea</taxon>
        <taxon>Vespidae</taxon>
        <taxon>Eumeninae</taxon>
        <taxon>Odynerus</taxon>
    </lineage>
</organism>
<evidence type="ECO:0000256" key="3">
    <source>
        <dbReference type="ARBA" id="ARBA00004406"/>
    </source>
</evidence>
<dbReference type="PANTHER" id="PTHR24292">
    <property type="entry name" value="CYTOCHROME P450"/>
    <property type="match status" value="1"/>
</dbReference>
<dbReference type="PRINTS" id="PR00385">
    <property type="entry name" value="P450"/>
</dbReference>
<evidence type="ECO:0000256" key="5">
    <source>
        <dbReference type="ARBA" id="ARBA00022617"/>
    </source>
</evidence>
<evidence type="ECO:0000256" key="11">
    <source>
        <dbReference type="ARBA" id="ARBA00023033"/>
    </source>
</evidence>
<dbReference type="Gene3D" id="1.10.630.10">
    <property type="entry name" value="Cytochrome P450"/>
    <property type="match status" value="2"/>
</dbReference>
<protein>
    <recommendedName>
        <fullName evidence="17">Cytochrome P450</fullName>
    </recommendedName>
</protein>
<keyword evidence="5 13" id="KW-0349">Heme</keyword>
<reference evidence="15" key="1">
    <citation type="submission" date="2021-08" db="EMBL/GenBank/DDBJ databases">
        <authorList>
            <person name="Misof B."/>
            <person name="Oliver O."/>
            <person name="Podsiadlowski L."/>
            <person name="Donath A."/>
            <person name="Peters R."/>
            <person name="Mayer C."/>
            <person name="Rust J."/>
            <person name="Gunkel S."/>
            <person name="Lesny P."/>
            <person name="Martin S."/>
            <person name="Oeyen J.P."/>
            <person name="Petersen M."/>
            <person name="Panagiotis P."/>
            <person name="Wilbrandt J."/>
            <person name="Tanja T."/>
        </authorList>
    </citation>
    <scope>NUCLEOTIDE SEQUENCE</scope>
    <source>
        <strain evidence="15">GBR_01_08_01A</strain>
        <tissue evidence="15">Thorax + abdomen</tissue>
    </source>
</reference>
<dbReference type="GO" id="GO:0016705">
    <property type="term" value="F:oxidoreductase activity, acting on paired donors, with incorporation or reduction of molecular oxygen"/>
    <property type="evidence" value="ECO:0007669"/>
    <property type="project" value="InterPro"/>
</dbReference>
<keyword evidence="10 13" id="KW-0408">Iron</keyword>
<keyword evidence="8" id="KW-0492">Microsome</keyword>
<keyword evidence="11 14" id="KW-0503">Monooxygenase</keyword>
<evidence type="ECO:0000256" key="6">
    <source>
        <dbReference type="ARBA" id="ARBA00022723"/>
    </source>
</evidence>